<reference evidence="2 3" key="1">
    <citation type="submission" date="2020-02" db="EMBL/GenBank/DDBJ databases">
        <title>Genome sequences of Thiorhodococcus mannitoliphagus and Thiorhodococcus minor, purple sulfur photosynthetic bacteria in the gammaproteobacterial family, Chromatiaceae.</title>
        <authorList>
            <person name="Aviles F.A."/>
            <person name="Meyer T.E."/>
            <person name="Kyndt J.A."/>
        </authorList>
    </citation>
    <scope>NUCLEOTIDE SEQUENCE [LARGE SCALE GENOMIC DNA]</scope>
    <source>
        <strain evidence="2 3">DSM 11518</strain>
    </source>
</reference>
<dbReference type="SMART" id="SM00228">
    <property type="entry name" value="PDZ"/>
    <property type="match status" value="1"/>
</dbReference>
<name>A0A6M0K5U5_9GAMM</name>
<dbReference type="InterPro" id="IPR027268">
    <property type="entry name" value="Peptidase_M4/M1_CTD_sf"/>
</dbReference>
<dbReference type="RefSeq" id="WP_164456473.1">
    <property type="nucleotide sequence ID" value="NZ_JAAIJQ010000158.1"/>
</dbReference>
<sequence length="618" mass="68266">MSDPAQDACDVVYRVTPARPRAHLFRVEILIQDFGARLSLEEPIELAMPAWIRGSYMIRDFARNLVSIAATDGEGKALALRKLDKQTWQCPSAPRIRVDYEVFAWDLSVRAAHLDLTHGYFNGPSLLLRPKGLDREPCRIELCAPHDPACSGWQVASSLRPVATEASGFGVYEAESYEDLIDHPVEMGYFDRVGFAVGAVPHQMVISGGRQIDESRLRQDLSRICAEHAALFGELPIDRYLFLVTALGEGYGGLEHAFSSSLMCSRDDLPRLGRESSVVSADYRRFLGLCSHEYFHLWQVKRIRPQVFAEATLEREAHTRLLWVFEGITSYYDELALVRSGCVDDKAYLGMLAETNTRVMRTPGRRLQTLAESSFDAWTKLYKQDENTPNAIVSYYAKGALAALALDLEIRRQTRGAVSLDDVMRMLWLRHGKTGVGLPEHGFEALAMEVTGLDLSDFFVRAIDSTEDLDLQDLLGSVGVEMRLRPQQGAKDLGGCVDQFEPARAEPRLALRLRPGVSEAIVQNVLSDGAGEEAGIAPGDTLIAVDGLRATAENLDRLVALGAAGGGEIQIHLFRRDALMRVTACPGPAESDTCELRLMESVSAAIAEARDAWLASRV</sequence>
<dbReference type="SUPFAM" id="SSF55486">
    <property type="entry name" value="Metalloproteases ('zincins'), catalytic domain"/>
    <property type="match status" value="1"/>
</dbReference>
<dbReference type="InterPro" id="IPR001478">
    <property type="entry name" value="PDZ"/>
</dbReference>
<dbReference type="Proteomes" id="UP000483379">
    <property type="component" value="Unassembled WGS sequence"/>
</dbReference>
<accession>A0A6M0K5U5</accession>
<feature type="domain" description="PDZ" evidence="1">
    <location>
        <begin position="496"/>
        <end position="577"/>
    </location>
</feature>
<dbReference type="Gene3D" id="2.30.42.10">
    <property type="match status" value="1"/>
</dbReference>
<dbReference type="Pfam" id="PF05299">
    <property type="entry name" value="Peptidase_M61"/>
    <property type="match status" value="1"/>
</dbReference>
<organism evidence="2 3">
    <name type="scientific">Thiorhodococcus minor</name>
    <dbReference type="NCBI Taxonomy" id="57489"/>
    <lineage>
        <taxon>Bacteria</taxon>
        <taxon>Pseudomonadati</taxon>
        <taxon>Pseudomonadota</taxon>
        <taxon>Gammaproteobacteria</taxon>
        <taxon>Chromatiales</taxon>
        <taxon>Chromatiaceae</taxon>
        <taxon>Thiorhodococcus</taxon>
    </lineage>
</organism>
<protein>
    <submittedName>
        <fullName evidence="2">M61 family metallopeptidase</fullName>
    </submittedName>
</protein>
<dbReference type="Gene3D" id="2.60.40.3650">
    <property type="match status" value="1"/>
</dbReference>
<dbReference type="InterPro" id="IPR036034">
    <property type="entry name" value="PDZ_sf"/>
</dbReference>
<dbReference type="EMBL" id="JAAIJQ010000158">
    <property type="protein sequence ID" value="NEV65146.1"/>
    <property type="molecule type" value="Genomic_DNA"/>
</dbReference>
<evidence type="ECO:0000313" key="3">
    <source>
        <dbReference type="Proteomes" id="UP000483379"/>
    </source>
</evidence>
<proteinExistence type="predicted"/>
<dbReference type="InterPro" id="IPR007963">
    <property type="entry name" value="Peptidase_M61_catalytic"/>
</dbReference>
<dbReference type="PROSITE" id="PS50106">
    <property type="entry name" value="PDZ"/>
    <property type="match status" value="1"/>
</dbReference>
<dbReference type="Pfam" id="PF17899">
    <property type="entry name" value="Peptidase_M61_N"/>
    <property type="match status" value="1"/>
</dbReference>
<keyword evidence="3" id="KW-1185">Reference proteome</keyword>
<dbReference type="PIRSF" id="PIRSF016493">
    <property type="entry name" value="Glycyl_aminpptds"/>
    <property type="match status" value="1"/>
</dbReference>
<gene>
    <name evidence="2" type="ORF">G3446_25435</name>
</gene>
<comment type="caution">
    <text evidence="2">The sequence shown here is derived from an EMBL/GenBank/DDBJ whole genome shotgun (WGS) entry which is preliminary data.</text>
</comment>
<dbReference type="Gene3D" id="1.10.390.10">
    <property type="entry name" value="Neutral Protease Domain 2"/>
    <property type="match status" value="1"/>
</dbReference>
<dbReference type="SUPFAM" id="SSF50156">
    <property type="entry name" value="PDZ domain-like"/>
    <property type="match status" value="1"/>
</dbReference>
<evidence type="ECO:0000259" key="1">
    <source>
        <dbReference type="PROSITE" id="PS50106"/>
    </source>
</evidence>
<dbReference type="InterPro" id="IPR024191">
    <property type="entry name" value="Peptidase_M61"/>
</dbReference>
<evidence type="ECO:0000313" key="2">
    <source>
        <dbReference type="EMBL" id="NEV65146.1"/>
    </source>
</evidence>
<dbReference type="InterPro" id="IPR040756">
    <property type="entry name" value="Peptidase_M61_N"/>
</dbReference>
<dbReference type="AlphaFoldDB" id="A0A6M0K5U5"/>